<evidence type="ECO:0000313" key="12">
    <source>
        <dbReference type="Proteomes" id="UP000054598"/>
    </source>
</evidence>
<sequence>MALYTHHLPRWKKDEVDEIKRGIAEHTLVGVVDMYGIPASQIQHIRRNLRGTARVKMARNTLIEHALNELGGNVAALNEHAEGQSAMIFTNENPFKLFKLLEQTKTKMAAKPGETAPEDIVVPKGPTTFKPGPIVGELQQVGIPAAIEGGKVKIRETKTVVKKGEVISKKVADALVKLGIKPMDVGLLLQAAYYKNTIFTPDLLAIDEEAYYNNIVLAAQQAFNLSVNAVIATPLTVSAIIGRAVREARNVGVDASIYEKDIVDLIIGRAQREMLVVALAAQDHGFELDEATLKAASAAAAAAPAAAEAAVAPAAEEEEKEEEEESGMAGLGALFG</sequence>
<dbReference type="Pfam" id="PF00466">
    <property type="entry name" value="Ribosomal_L10"/>
    <property type="match status" value="1"/>
</dbReference>
<evidence type="ECO:0000256" key="7">
    <source>
        <dbReference type="SAM" id="MobiDB-lite"/>
    </source>
</evidence>
<accession>A0A101IUD4</accession>
<dbReference type="Gene3D" id="3.30.70.1730">
    <property type="match status" value="1"/>
</dbReference>
<evidence type="ECO:0000256" key="2">
    <source>
        <dbReference type="ARBA" id="ARBA00022730"/>
    </source>
</evidence>
<feature type="region of interest" description="Disordered" evidence="7">
    <location>
        <begin position="310"/>
        <end position="336"/>
    </location>
</feature>
<dbReference type="GO" id="GO:0022625">
    <property type="term" value="C:cytosolic large ribosomal subunit"/>
    <property type="evidence" value="ECO:0007669"/>
    <property type="project" value="TreeGrafter"/>
</dbReference>
<comment type="subunit">
    <text evidence="6">Part of the 50S ribosomal subunit. Forms part of the ribosomal stalk which helps the ribosome interact with GTP-bound translation factors. Forms a heptameric L10(L12)2(L12)2(L12)2 complex, where L10 forms an elongated spine to which the L12 dimers bind in a sequential fashion.</text>
</comment>
<dbReference type="InterPro" id="IPR040637">
    <property type="entry name" value="Ribosomal_uL10-like_insert"/>
</dbReference>
<dbReference type="Gene3D" id="3.90.105.20">
    <property type="match status" value="1"/>
</dbReference>
<evidence type="ECO:0000313" key="10">
    <source>
        <dbReference type="EMBL" id="KUL01565.1"/>
    </source>
</evidence>
<dbReference type="SUPFAM" id="SSF160369">
    <property type="entry name" value="Ribosomal protein L10-like"/>
    <property type="match status" value="1"/>
</dbReference>
<evidence type="ECO:0000256" key="3">
    <source>
        <dbReference type="ARBA" id="ARBA00022884"/>
    </source>
</evidence>
<dbReference type="InterPro" id="IPR001790">
    <property type="entry name" value="Ribosomal_uL10"/>
</dbReference>
<protein>
    <recommendedName>
        <fullName evidence="6">Large ribosomal subunit protein uL10</fullName>
    </recommendedName>
    <alternativeName>
        <fullName evidence="6">Acidic ribosomal protein P0 homolog</fullName>
    </alternativeName>
</protein>
<comment type="function">
    <text evidence="6">Forms part of the ribosomal stalk, playing a central role in the interaction of the ribosome with GTP-bound translation factors.</text>
</comment>
<reference evidence="10" key="1">
    <citation type="journal article" date="2015" name="MBio">
        <title>Genome-resolved metagenomic analysis reveals roles for candidate phyla and other microbial community members in biogeochemical transformations in oil reservoirs.</title>
        <authorList>
            <person name="Hu P."/>
            <person name="Tom L."/>
            <person name="Singh A."/>
            <person name="Thomas B.C."/>
            <person name="Baker B.J."/>
            <person name="Piceno Y.M."/>
            <person name="Andersen G.L."/>
            <person name="Banfield J.F."/>
        </authorList>
    </citation>
    <scope>NUCLEOTIDE SEQUENCE [LARGE SCALE GENOMIC DNA]</scope>
    <source>
        <strain evidence="9">62_101</strain>
        <strain evidence="10">63_41</strain>
    </source>
</reference>
<dbReference type="InterPro" id="IPR050323">
    <property type="entry name" value="Ribosomal_protein_uL10"/>
</dbReference>
<dbReference type="Pfam" id="PF17777">
    <property type="entry name" value="RL10P_insert"/>
    <property type="match status" value="1"/>
</dbReference>
<dbReference type="GO" id="GO:0070180">
    <property type="term" value="F:large ribosomal subunit rRNA binding"/>
    <property type="evidence" value="ECO:0007669"/>
    <property type="project" value="UniProtKB-UniRule"/>
</dbReference>
<dbReference type="GO" id="GO:0002181">
    <property type="term" value="P:cytoplasmic translation"/>
    <property type="evidence" value="ECO:0007669"/>
    <property type="project" value="TreeGrafter"/>
</dbReference>
<evidence type="ECO:0000259" key="8">
    <source>
        <dbReference type="Pfam" id="PF17777"/>
    </source>
</evidence>
<dbReference type="PATRIC" id="fig|2198.3.peg.850"/>
<dbReference type="Proteomes" id="UP000054323">
    <property type="component" value="Unassembled WGS sequence"/>
</dbReference>
<organism evidence="10 12">
    <name type="scientific">Methanoculleus marisnigri</name>
    <dbReference type="NCBI Taxonomy" id="2198"/>
    <lineage>
        <taxon>Archaea</taxon>
        <taxon>Methanobacteriati</taxon>
        <taxon>Methanobacteriota</taxon>
        <taxon>Stenosarchaea group</taxon>
        <taxon>Methanomicrobia</taxon>
        <taxon>Methanomicrobiales</taxon>
        <taxon>Methanomicrobiaceae</taxon>
        <taxon>Methanoculleus</taxon>
    </lineage>
</organism>
<dbReference type="PANTHER" id="PTHR45699">
    <property type="entry name" value="60S ACIDIC RIBOSOMAL PROTEIN P0"/>
    <property type="match status" value="1"/>
</dbReference>
<comment type="similarity">
    <text evidence="1 6">Belongs to the universal ribosomal protein uL10 family.</text>
</comment>
<evidence type="ECO:0000256" key="4">
    <source>
        <dbReference type="ARBA" id="ARBA00022980"/>
    </source>
</evidence>
<dbReference type="Gene3D" id="6.10.140.760">
    <property type="match status" value="1"/>
</dbReference>
<name>A0A101IUD4_9EURY</name>
<dbReference type="NCBIfam" id="NF003098">
    <property type="entry name" value="PRK04019.1-5"/>
    <property type="match status" value="1"/>
</dbReference>
<dbReference type="AlphaFoldDB" id="A0A101IUD4"/>
<keyword evidence="2 6" id="KW-0699">rRNA-binding</keyword>
<dbReference type="GO" id="GO:0003735">
    <property type="term" value="F:structural constituent of ribosome"/>
    <property type="evidence" value="ECO:0007669"/>
    <property type="project" value="TreeGrafter"/>
</dbReference>
<evidence type="ECO:0000256" key="1">
    <source>
        <dbReference type="ARBA" id="ARBA00008889"/>
    </source>
</evidence>
<dbReference type="Proteomes" id="UP000054598">
    <property type="component" value="Unassembled WGS sequence"/>
</dbReference>
<reference evidence="11 12" key="2">
    <citation type="journal article" date="2015" name="MBio">
        <title>Genome-Resolved Metagenomic Analysis Reveals Roles for Candidate Phyla and Other Microbial Community Members in Biogeochemical Transformations in Oil Reservoirs.</title>
        <authorList>
            <person name="Hu P."/>
            <person name="Tom L."/>
            <person name="Singh A."/>
            <person name="Thomas B.C."/>
            <person name="Baker B.J."/>
            <person name="Piceno Y.M."/>
            <person name="Andersen G.L."/>
            <person name="Banfield J.F."/>
        </authorList>
    </citation>
    <scope>NUCLEOTIDE SEQUENCE [LARGE SCALE GENOMIC DNA]</scope>
</reference>
<dbReference type="EMBL" id="LGHE01000097">
    <property type="protein sequence ID" value="KUL01565.1"/>
    <property type="molecule type" value="Genomic_DNA"/>
</dbReference>
<keyword evidence="5 6" id="KW-0687">Ribonucleoprotein</keyword>
<dbReference type="HAMAP" id="MF_00280">
    <property type="entry name" value="Ribosomal_uL10_arch"/>
    <property type="match status" value="1"/>
</dbReference>
<dbReference type="InterPro" id="IPR022909">
    <property type="entry name" value="Ribosomal_uL10_arc"/>
</dbReference>
<proteinExistence type="inferred from homology"/>
<feature type="compositionally biased region" description="Acidic residues" evidence="7">
    <location>
        <begin position="315"/>
        <end position="326"/>
    </location>
</feature>
<evidence type="ECO:0000256" key="5">
    <source>
        <dbReference type="ARBA" id="ARBA00023274"/>
    </source>
</evidence>
<dbReference type="EMBL" id="LGGD01000029">
    <property type="protein sequence ID" value="KUK63345.1"/>
    <property type="molecule type" value="Genomic_DNA"/>
</dbReference>
<feature type="domain" description="Large ribosomal subunit protein uL10-like insertion" evidence="8">
    <location>
        <begin position="110"/>
        <end position="180"/>
    </location>
</feature>
<comment type="caution">
    <text evidence="10">The sequence shown here is derived from an EMBL/GenBank/DDBJ whole genome shotgun (WGS) entry which is preliminary data.</text>
</comment>
<dbReference type="PANTHER" id="PTHR45699:SF3">
    <property type="entry name" value="LARGE RIBOSOMAL SUBUNIT PROTEIN UL10"/>
    <property type="match status" value="1"/>
</dbReference>
<evidence type="ECO:0000313" key="11">
    <source>
        <dbReference type="Proteomes" id="UP000054323"/>
    </source>
</evidence>
<keyword evidence="4 6" id="KW-0689">Ribosomal protein</keyword>
<dbReference type="Pfam" id="PF00428">
    <property type="entry name" value="Ribosomal_60s"/>
    <property type="match status" value="1"/>
</dbReference>
<evidence type="ECO:0000313" key="9">
    <source>
        <dbReference type="EMBL" id="KUK63345.1"/>
    </source>
</evidence>
<dbReference type="InterPro" id="IPR043141">
    <property type="entry name" value="Ribosomal_uL10-like_sf"/>
</dbReference>
<dbReference type="CDD" id="cd05795">
    <property type="entry name" value="Ribosomal_P0_L10e"/>
    <property type="match status" value="1"/>
</dbReference>
<evidence type="ECO:0000256" key="6">
    <source>
        <dbReference type="HAMAP-Rule" id="MF_00280"/>
    </source>
</evidence>
<gene>
    <name evidence="6" type="primary">rpl10</name>
    <name evidence="6" type="synonym">rplP0</name>
    <name evidence="9" type="ORF">XD82_0385</name>
    <name evidence="10" type="ORF">XE10_0988</name>
</gene>
<dbReference type="InterPro" id="IPR043164">
    <property type="entry name" value="Ribosomal_uL10-like_insert_sf"/>
</dbReference>
<keyword evidence="3 6" id="KW-0694">RNA-binding</keyword>
<dbReference type="GO" id="GO:0000027">
    <property type="term" value="P:ribosomal large subunit assembly"/>
    <property type="evidence" value="ECO:0007669"/>
    <property type="project" value="TreeGrafter"/>
</dbReference>